<comment type="pathway">
    <text evidence="4">Protein modification; protein ubiquitination.</text>
</comment>
<dbReference type="PANTHER" id="PTHR11254:SF300">
    <property type="entry name" value="E3 UBIQUITIN-PROTEIN LIGASE SMURF2"/>
    <property type="match status" value="1"/>
</dbReference>
<dbReference type="CDD" id="cd00201">
    <property type="entry name" value="WW"/>
    <property type="match status" value="2"/>
</dbReference>
<proteinExistence type="predicted"/>
<evidence type="ECO:0000256" key="2">
    <source>
        <dbReference type="ARBA" id="ARBA00004236"/>
    </source>
</evidence>
<evidence type="ECO:0000256" key="7">
    <source>
        <dbReference type="ARBA" id="ARBA00022490"/>
    </source>
</evidence>
<dbReference type="SUPFAM" id="SSF51045">
    <property type="entry name" value="WW domain"/>
    <property type="match status" value="2"/>
</dbReference>
<dbReference type="PROSITE" id="PS50004">
    <property type="entry name" value="C2"/>
    <property type="match status" value="1"/>
</dbReference>
<gene>
    <name evidence="17" type="primary">SMURF2</name>
</gene>
<evidence type="ECO:0000313" key="18">
    <source>
        <dbReference type="Proteomes" id="UP000265040"/>
    </source>
</evidence>
<evidence type="ECO:0000256" key="12">
    <source>
        <dbReference type="PIRSR" id="PIRSR001569-1"/>
    </source>
</evidence>
<dbReference type="Gene3D" id="2.20.70.10">
    <property type="match status" value="1"/>
</dbReference>
<keyword evidence="11" id="KW-0472">Membrane</keyword>
<dbReference type="FunFam" id="3.90.1750.10:FF:000007">
    <property type="entry name" value="E3 ubiquitin-protein ligase SMURF2"/>
    <property type="match status" value="1"/>
</dbReference>
<dbReference type="SMART" id="SM00456">
    <property type="entry name" value="WW"/>
    <property type="match status" value="2"/>
</dbReference>
<keyword evidence="8" id="KW-0808">Transferase</keyword>
<dbReference type="Ensembl" id="ENSATET00000056107.2">
    <property type="protein sequence ID" value="ENSATEP00000045546.1"/>
    <property type="gene ID" value="ENSATEG00000006632.3"/>
</dbReference>
<dbReference type="FunFam" id="2.20.70.10:FF:000017">
    <property type="entry name" value="E3 ubiquitin-protein ligase"/>
    <property type="match status" value="1"/>
</dbReference>
<feature type="domain" description="HECT" evidence="16">
    <location>
        <begin position="364"/>
        <end position="701"/>
    </location>
</feature>
<evidence type="ECO:0000259" key="16">
    <source>
        <dbReference type="PROSITE" id="PS50237"/>
    </source>
</evidence>
<dbReference type="GO" id="GO:0061630">
    <property type="term" value="F:ubiquitin protein ligase activity"/>
    <property type="evidence" value="ECO:0007669"/>
    <property type="project" value="UniProtKB-EC"/>
</dbReference>
<dbReference type="Pfam" id="PF00168">
    <property type="entry name" value="C2"/>
    <property type="match status" value="1"/>
</dbReference>
<dbReference type="InterPro" id="IPR035892">
    <property type="entry name" value="C2_domain_sf"/>
</dbReference>
<feature type="active site" description="Glycyl thioester intermediate" evidence="12 13">
    <location>
        <position position="669"/>
    </location>
</feature>
<evidence type="ECO:0000256" key="8">
    <source>
        <dbReference type="ARBA" id="ARBA00022679"/>
    </source>
</evidence>
<feature type="domain" description="WW" evidence="15">
    <location>
        <begin position="248"/>
        <end position="281"/>
    </location>
</feature>
<organism evidence="17 18">
    <name type="scientific">Anabas testudineus</name>
    <name type="common">Climbing perch</name>
    <name type="synonym">Anthias testudineus</name>
    <dbReference type="NCBI Taxonomy" id="64144"/>
    <lineage>
        <taxon>Eukaryota</taxon>
        <taxon>Metazoa</taxon>
        <taxon>Chordata</taxon>
        <taxon>Craniata</taxon>
        <taxon>Vertebrata</taxon>
        <taxon>Euteleostomi</taxon>
        <taxon>Actinopterygii</taxon>
        <taxon>Neopterygii</taxon>
        <taxon>Teleostei</taxon>
        <taxon>Neoteleostei</taxon>
        <taxon>Acanthomorphata</taxon>
        <taxon>Anabantaria</taxon>
        <taxon>Anabantiformes</taxon>
        <taxon>Anabantoidei</taxon>
        <taxon>Anabantidae</taxon>
        <taxon>Anabas</taxon>
    </lineage>
</organism>
<dbReference type="PROSITE" id="PS50020">
    <property type="entry name" value="WW_DOMAIN_2"/>
    <property type="match status" value="2"/>
</dbReference>
<dbReference type="PROSITE" id="PS50237">
    <property type="entry name" value="HECT"/>
    <property type="match status" value="1"/>
</dbReference>
<evidence type="ECO:0000256" key="3">
    <source>
        <dbReference type="ARBA" id="ARBA00004496"/>
    </source>
</evidence>
<keyword evidence="10 13" id="KW-0833">Ubl conjugation pathway</keyword>
<dbReference type="EC" id="2.3.2.26" evidence="5"/>
<dbReference type="FunFam" id="3.30.2410.10:FF:000014">
    <property type="entry name" value="E3 ubiquitin-protein ligase SMURF1"/>
    <property type="match status" value="1"/>
</dbReference>
<feature type="domain" description="WW" evidence="15">
    <location>
        <begin position="202"/>
        <end position="235"/>
    </location>
</feature>
<dbReference type="Gene3D" id="2.60.40.150">
    <property type="entry name" value="C2 domain"/>
    <property type="match status" value="1"/>
</dbReference>
<accession>A0A7N6AB75</accession>
<evidence type="ECO:0000256" key="1">
    <source>
        <dbReference type="ARBA" id="ARBA00000885"/>
    </source>
</evidence>
<sequence>RKITNFRLPDPFAKVVVDGSGQCHSTDTVRNTLDPKWNQHYDLYIGKSDSITISVWNHKKIHKKQGAGFLGCVRLLSNAINRLKDTGYQRLDLNKLGPNDNDTVRGQIVVSLQSRDRIGTGGPVVDCSRLFDNDLPDGPASEYSSPLGRPLSCVVDENTPVMTPVNGAEASNPPGEQRIQERRVRSQRHRNYMSRTHLHSPPDLPEGYEQRTTQQGQVYFLHTQTGVSTWHDPRVPRDLSNVNCEELGPLPPGWEIRNTATGRVYFVDHNNRTTQFTDPRLQTVCIYTHLHIIIHACEVSLSPAQLPEEAECLTVPKYKRDLVQKLKILRQELSQQQPQAGHCRIEVCREEIFEESYRQVMKMRPKDLWKRLMIKFRGEEGLDYGGVAREWLYLLSHEMLNPYYGLFQYSRDDIYTLQINPDSAVNPEHLSYFHFVGRIMGMAVFHGHYIDGGFTLPFYKQLLGKPITLDDMESVDPDLHNSLVWILDNDITGVLDHTFCVEHNAYGEIIQHELKPNGKSIPVTEDTKKEYVRLYVNWRFLHGIEAQFLALQKGFNEVIPQHLLKSFDEKELELIVCGLGKIDISDWKSNTRLKHCTPDSNIVKWFWKAVESFDEERRARLLQFVTGSSRVPLQGFKALQGTYCAAGPRLFTIHQIDANTNNLPKAHTCFNRIDIPPYESYDKLYDKLLTAIEETCGFAVE</sequence>
<evidence type="ECO:0000259" key="15">
    <source>
        <dbReference type="PROSITE" id="PS50020"/>
    </source>
</evidence>
<dbReference type="InterPro" id="IPR024928">
    <property type="entry name" value="E3_ub_ligase_SMURF1"/>
</dbReference>
<dbReference type="Pfam" id="PF00632">
    <property type="entry name" value="HECT"/>
    <property type="match status" value="1"/>
</dbReference>
<evidence type="ECO:0000256" key="10">
    <source>
        <dbReference type="ARBA" id="ARBA00022786"/>
    </source>
</evidence>
<dbReference type="GO" id="GO:0046332">
    <property type="term" value="F:SMAD binding"/>
    <property type="evidence" value="ECO:0007669"/>
    <property type="project" value="TreeGrafter"/>
</dbReference>
<dbReference type="SUPFAM" id="SSF49562">
    <property type="entry name" value="C2 domain (Calcium/lipid-binding domain, CaLB)"/>
    <property type="match status" value="1"/>
</dbReference>
<keyword evidence="18" id="KW-1185">Reference proteome</keyword>
<comment type="subcellular location">
    <subcellularLocation>
        <location evidence="2">Cell membrane</location>
    </subcellularLocation>
    <subcellularLocation>
        <location evidence="3">Cytoplasm</location>
    </subcellularLocation>
</comment>
<dbReference type="GO" id="GO:0005886">
    <property type="term" value="C:plasma membrane"/>
    <property type="evidence" value="ECO:0007669"/>
    <property type="project" value="UniProtKB-SubCell"/>
</dbReference>
<dbReference type="InterPro" id="IPR000569">
    <property type="entry name" value="HECT_dom"/>
</dbReference>
<dbReference type="FunFam" id="2.60.40.150:FF:000024">
    <property type="entry name" value="E3 ubiquitin-protein ligase"/>
    <property type="match status" value="1"/>
</dbReference>
<dbReference type="GeneTree" id="ENSGT00940000155563"/>
<keyword evidence="9" id="KW-0677">Repeat</keyword>
<evidence type="ECO:0000256" key="4">
    <source>
        <dbReference type="ARBA" id="ARBA00004906"/>
    </source>
</evidence>
<dbReference type="Gene3D" id="3.90.1750.10">
    <property type="entry name" value="Hect, E3 ligase catalytic domains"/>
    <property type="match status" value="1"/>
</dbReference>
<dbReference type="OrthoDB" id="8068875at2759"/>
<evidence type="ECO:0000256" key="13">
    <source>
        <dbReference type="PROSITE-ProRule" id="PRU00104"/>
    </source>
</evidence>
<reference evidence="17" key="1">
    <citation type="submission" date="2021-04" db="EMBL/GenBank/DDBJ databases">
        <authorList>
            <consortium name="Wellcome Sanger Institute Data Sharing"/>
        </authorList>
    </citation>
    <scope>NUCLEOTIDE SEQUENCE [LARGE SCALE GENOMIC DNA]</scope>
</reference>
<evidence type="ECO:0000256" key="9">
    <source>
        <dbReference type="ARBA" id="ARBA00022737"/>
    </source>
</evidence>
<keyword evidence="6" id="KW-1003">Cell membrane</keyword>
<dbReference type="CDD" id="cd00078">
    <property type="entry name" value="HECTc"/>
    <property type="match status" value="1"/>
</dbReference>
<comment type="catalytic activity">
    <reaction evidence="1">
        <text>S-ubiquitinyl-[E2 ubiquitin-conjugating enzyme]-L-cysteine + [acceptor protein]-L-lysine = [E2 ubiquitin-conjugating enzyme]-L-cysteine + N(6)-ubiquitinyl-[acceptor protein]-L-lysine.</text>
        <dbReference type="EC" id="2.3.2.26"/>
    </reaction>
</comment>
<dbReference type="Gene3D" id="3.30.2410.10">
    <property type="entry name" value="Hect, E3 ligase catalytic domain"/>
    <property type="match status" value="1"/>
</dbReference>
<dbReference type="UniPathway" id="UPA00143"/>
<dbReference type="SMART" id="SM00239">
    <property type="entry name" value="C2"/>
    <property type="match status" value="1"/>
</dbReference>
<evidence type="ECO:0000256" key="5">
    <source>
        <dbReference type="ARBA" id="ARBA00012485"/>
    </source>
</evidence>
<dbReference type="FunFam" id="2.20.70.10:FF:000026">
    <property type="entry name" value="E3 ubiquitin-protein ligase"/>
    <property type="match status" value="1"/>
</dbReference>
<evidence type="ECO:0000256" key="11">
    <source>
        <dbReference type="ARBA" id="ARBA00023136"/>
    </source>
</evidence>
<dbReference type="CDD" id="cd08382">
    <property type="entry name" value="C2_Smurf-like"/>
    <property type="match status" value="1"/>
</dbReference>
<reference evidence="17" key="2">
    <citation type="submission" date="2025-08" db="UniProtKB">
        <authorList>
            <consortium name="Ensembl"/>
        </authorList>
    </citation>
    <scope>IDENTIFICATION</scope>
</reference>
<dbReference type="InterPro" id="IPR000008">
    <property type="entry name" value="C2_dom"/>
</dbReference>
<dbReference type="PIRSF" id="PIRSF001569">
    <property type="entry name" value="E3_ub_ligase_SMURF1"/>
    <property type="match status" value="1"/>
</dbReference>
<keyword evidence="7" id="KW-0963">Cytoplasm</keyword>
<dbReference type="AlphaFoldDB" id="A0A7N6AB75"/>
<evidence type="ECO:0000313" key="17">
    <source>
        <dbReference type="Ensembl" id="ENSATEP00000045546.1"/>
    </source>
</evidence>
<dbReference type="FunFam" id="3.30.2160.10:FF:000001">
    <property type="entry name" value="E3 ubiquitin-protein ligase NEDD4-like"/>
    <property type="match status" value="1"/>
</dbReference>
<dbReference type="Gene3D" id="3.30.2160.10">
    <property type="entry name" value="Hect, E3 ligase catalytic domain"/>
    <property type="match status" value="1"/>
</dbReference>
<dbReference type="SMART" id="SM00119">
    <property type="entry name" value="HECTc"/>
    <property type="match status" value="1"/>
</dbReference>
<dbReference type="GO" id="GO:0030514">
    <property type="term" value="P:negative regulation of BMP signaling pathway"/>
    <property type="evidence" value="ECO:0007669"/>
    <property type="project" value="TreeGrafter"/>
</dbReference>
<dbReference type="PANTHER" id="PTHR11254">
    <property type="entry name" value="HECT DOMAIN UBIQUITIN-PROTEIN LIGASE"/>
    <property type="match status" value="1"/>
</dbReference>
<evidence type="ECO:0000256" key="6">
    <source>
        <dbReference type="ARBA" id="ARBA00022475"/>
    </source>
</evidence>
<dbReference type="GO" id="GO:0016567">
    <property type="term" value="P:protein ubiquitination"/>
    <property type="evidence" value="ECO:0007669"/>
    <property type="project" value="UniProtKB-UniPathway"/>
</dbReference>
<dbReference type="Pfam" id="PF00397">
    <property type="entry name" value="WW"/>
    <property type="match status" value="2"/>
</dbReference>
<dbReference type="PROSITE" id="PS01159">
    <property type="entry name" value="WW_DOMAIN_1"/>
    <property type="match status" value="1"/>
</dbReference>
<dbReference type="InterPro" id="IPR036020">
    <property type="entry name" value="WW_dom_sf"/>
</dbReference>
<name>A0A7N6AB75_ANATE</name>
<evidence type="ECO:0000259" key="14">
    <source>
        <dbReference type="PROSITE" id="PS50004"/>
    </source>
</evidence>
<dbReference type="InterPro" id="IPR001202">
    <property type="entry name" value="WW_dom"/>
</dbReference>
<dbReference type="Proteomes" id="UP000265040">
    <property type="component" value="Chromosome 1"/>
</dbReference>
<protein>
    <recommendedName>
        <fullName evidence="5">HECT-type E3 ubiquitin transferase</fullName>
        <ecNumber evidence="5">2.3.2.26</ecNumber>
    </recommendedName>
</protein>
<dbReference type="GO" id="GO:0043161">
    <property type="term" value="P:proteasome-mediated ubiquitin-dependent protein catabolic process"/>
    <property type="evidence" value="ECO:0007669"/>
    <property type="project" value="TreeGrafter"/>
</dbReference>
<dbReference type="InterPro" id="IPR035983">
    <property type="entry name" value="Hect_E3_ubiquitin_ligase"/>
</dbReference>
<dbReference type="GO" id="GO:0005829">
    <property type="term" value="C:cytosol"/>
    <property type="evidence" value="ECO:0007669"/>
    <property type="project" value="UniProtKB-ARBA"/>
</dbReference>
<dbReference type="InterPro" id="IPR050409">
    <property type="entry name" value="E3_ubiq-protein_ligase"/>
</dbReference>
<reference evidence="17" key="3">
    <citation type="submission" date="2025-09" db="UniProtKB">
        <authorList>
            <consortium name="Ensembl"/>
        </authorList>
    </citation>
    <scope>IDENTIFICATION</scope>
</reference>
<dbReference type="SUPFAM" id="SSF56204">
    <property type="entry name" value="Hect, E3 ligase catalytic domain"/>
    <property type="match status" value="1"/>
</dbReference>
<feature type="domain" description="C2" evidence="14">
    <location>
        <begin position="1"/>
        <end position="93"/>
    </location>
</feature>